<organism evidence="3 4">
    <name type="scientific">Morus notabilis</name>
    <dbReference type="NCBI Taxonomy" id="981085"/>
    <lineage>
        <taxon>Eukaryota</taxon>
        <taxon>Viridiplantae</taxon>
        <taxon>Streptophyta</taxon>
        <taxon>Embryophyta</taxon>
        <taxon>Tracheophyta</taxon>
        <taxon>Spermatophyta</taxon>
        <taxon>Magnoliopsida</taxon>
        <taxon>eudicotyledons</taxon>
        <taxon>Gunneridae</taxon>
        <taxon>Pentapetalae</taxon>
        <taxon>rosids</taxon>
        <taxon>fabids</taxon>
        <taxon>Rosales</taxon>
        <taxon>Moraceae</taxon>
        <taxon>Moreae</taxon>
        <taxon>Morus</taxon>
    </lineage>
</organism>
<evidence type="ECO:0000259" key="2">
    <source>
        <dbReference type="Pfam" id="PF03732"/>
    </source>
</evidence>
<protein>
    <recommendedName>
        <fullName evidence="2">Retrotransposon gag domain-containing protein</fullName>
    </recommendedName>
</protein>
<name>W9RH71_9ROSA</name>
<sequence length="241" mass="27941">MREFLKSLTDRAYAWFVNLRVGSINSWKELVTVFCSKFFIAECKISLTDLANERQLVHESLSGYVNRFKNNVLDCNEIIAEKELIRFCINGMPLEYKVHIENHTTSEFAALMNKVENTESTVIAMQKATTSKRPIINRWNKLPSPKHRKEVTVVESTRQEKNLPIPLEIPLFRDRIDALVRAWIEDREIQIKANKKPPTPEETRNPTLSGRFDRKKGNVREHIISILDDLGIYASDQVCNL</sequence>
<dbReference type="InterPro" id="IPR005162">
    <property type="entry name" value="Retrotrans_gag_dom"/>
</dbReference>
<feature type="domain" description="Retrotransposon gag" evidence="2">
    <location>
        <begin position="6"/>
        <end position="92"/>
    </location>
</feature>
<dbReference type="eggNOG" id="KOG0017">
    <property type="taxonomic scope" value="Eukaryota"/>
</dbReference>
<evidence type="ECO:0000256" key="1">
    <source>
        <dbReference type="SAM" id="MobiDB-lite"/>
    </source>
</evidence>
<reference evidence="4" key="1">
    <citation type="submission" date="2013-01" db="EMBL/GenBank/DDBJ databases">
        <title>Draft Genome Sequence of a Mulberry Tree, Morus notabilis C.K. Schneid.</title>
        <authorList>
            <person name="He N."/>
            <person name="Zhao S."/>
        </authorList>
    </citation>
    <scope>NUCLEOTIDE SEQUENCE</scope>
</reference>
<accession>W9RH71</accession>
<evidence type="ECO:0000313" key="4">
    <source>
        <dbReference type="Proteomes" id="UP000030645"/>
    </source>
</evidence>
<dbReference type="Pfam" id="PF03732">
    <property type="entry name" value="Retrotrans_gag"/>
    <property type="match status" value="1"/>
</dbReference>
<keyword evidence="4" id="KW-1185">Reference proteome</keyword>
<feature type="region of interest" description="Disordered" evidence="1">
    <location>
        <begin position="192"/>
        <end position="213"/>
    </location>
</feature>
<dbReference type="AlphaFoldDB" id="W9RH71"/>
<proteinExistence type="predicted"/>
<evidence type="ECO:0000313" key="3">
    <source>
        <dbReference type="EMBL" id="EXB74708.1"/>
    </source>
</evidence>
<dbReference type="PANTHER" id="PTHR33223:SF6">
    <property type="entry name" value="CCHC-TYPE DOMAIN-CONTAINING PROTEIN"/>
    <property type="match status" value="1"/>
</dbReference>
<dbReference type="EMBL" id="KE344656">
    <property type="protein sequence ID" value="EXB74708.1"/>
    <property type="molecule type" value="Genomic_DNA"/>
</dbReference>
<dbReference type="Proteomes" id="UP000030645">
    <property type="component" value="Unassembled WGS sequence"/>
</dbReference>
<dbReference type="PANTHER" id="PTHR33223">
    <property type="entry name" value="CCHC-TYPE DOMAIN-CONTAINING PROTEIN"/>
    <property type="match status" value="1"/>
</dbReference>
<gene>
    <name evidence="3" type="ORF">L484_010985</name>
</gene>